<evidence type="ECO:0000256" key="1">
    <source>
        <dbReference type="ARBA" id="ARBA00004651"/>
    </source>
</evidence>
<feature type="transmembrane region" description="Helical" evidence="9">
    <location>
        <begin position="156"/>
        <end position="176"/>
    </location>
</feature>
<dbReference type="InterPro" id="IPR039421">
    <property type="entry name" value="Type_1_exporter"/>
</dbReference>
<evidence type="ECO:0000256" key="9">
    <source>
        <dbReference type="SAM" id="Phobius"/>
    </source>
</evidence>
<dbReference type="PANTHER" id="PTHR43394">
    <property type="entry name" value="ATP-DEPENDENT PERMEASE MDL1, MITOCHONDRIAL"/>
    <property type="match status" value="1"/>
</dbReference>
<dbReference type="GO" id="GO:0005886">
    <property type="term" value="C:plasma membrane"/>
    <property type="evidence" value="ECO:0007669"/>
    <property type="project" value="UniProtKB-SubCell"/>
</dbReference>
<dbReference type="AlphaFoldDB" id="A0A1M7YGL7"/>
<accession>A0A1M7YGL7</accession>
<sequence length="602" mass="67508">MMNFGYDEGGHRVSIGDMRIWRRIARYTFNRWVSFTFAVLLSLAVTGATLAQPWLMQQGIDRYITDINLDATARLIGLSTTALWYCIMVIAVFLLSFLQVVVLEYVGQWIMHSIRQDLFAHMLRLDLNIFNSNPTGRLVTRLTNDIQNMYEMFSSVMVTMFNDLLRLIGILIALYLMNVRLALVMTIFVPISLGLTILFARLARDKFRAIRSQLVKINSFLSEAIAGISILQLFGREKRSRDEFEELSEGYLQRTLSQIKLFGTFMPITEFLGSAAMAMILWYGGGEILRERLTIGELVAFISYMKLFFQPLRELSQKYSIVQSAMASAERIFQLLDTTSAIHEAEQPVSTASHRGELVFDKVCFGYDPKKPVIKDVSLRLRPGRTVALVGTTGSGKTTLVNLLLRFYDPQEGKILIDDTPITKFSLNQLRNMVGVVLQDVLILQDTLLSNIVMDTGKSRSEIEQILTNTGMHRFVDKLPQGLDTMIGEGGKELSTGEKQLLSFARVLCRDPKILVLDEATAAIDTESENILESALADAFTGRTSLIIAHRLSTIRRADHIVVMAGGRIIEQGNHEELIAADGHYAQLVAMDLHNGATTAPA</sequence>
<dbReference type="Gene3D" id="3.40.50.300">
    <property type="entry name" value="P-loop containing nucleotide triphosphate hydrolases"/>
    <property type="match status" value="1"/>
</dbReference>
<organism evidence="12 13">
    <name type="scientific">Desulfopila aestuarii DSM 18488</name>
    <dbReference type="NCBI Taxonomy" id="1121416"/>
    <lineage>
        <taxon>Bacteria</taxon>
        <taxon>Pseudomonadati</taxon>
        <taxon>Thermodesulfobacteriota</taxon>
        <taxon>Desulfobulbia</taxon>
        <taxon>Desulfobulbales</taxon>
        <taxon>Desulfocapsaceae</taxon>
        <taxon>Desulfopila</taxon>
    </lineage>
</organism>
<feature type="domain" description="ABC transporter" evidence="10">
    <location>
        <begin position="358"/>
        <end position="591"/>
    </location>
</feature>
<dbReference type="RefSeq" id="WP_073615606.1">
    <property type="nucleotide sequence ID" value="NZ_FRFE01000028.1"/>
</dbReference>
<dbReference type="SMART" id="SM00382">
    <property type="entry name" value="AAA"/>
    <property type="match status" value="1"/>
</dbReference>
<evidence type="ECO:0000256" key="5">
    <source>
        <dbReference type="ARBA" id="ARBA00022741"/>
    </source>
</evidence>
<feature type="transmembrane region" description="Helical" evidence="9">
    <location>
        <begin position="32"/>
        <end position="55"/>
    </location>
</feature>
<evidence type="ECO:0000256" key="8">
    <source>
        <dbReference type="ARBA" id="ARBA00023136"/>
    </source>
</evidence>
<dbReference type="Proteomes" id="UP000184603">
    <property type="component" value="Unassembled WGS sequence"/>
</dbReference>
<dbReference type="FunFam" id="3.40.50.300:FF:000221">
    <property type="entry name" value="Multidrug ABC transporter ATP-binding protein"/>
    <property type="match status" value="1"/>
</dbReference>
<keyword evidence="3" id="KW-1003">Cell membrane</keyword>
<dbReference type="GO" id="GO:0016887">
    <property type="term" value="F:ATP hydrolysis activity"/>
    <property type="evidence" value="ECO:0007669"/>
    <property type="project" value="InterPro"/>
</dbReference>
<dbReference type="GO" id="GO:0015421">
    <property type="term" value="F:ABC-type oligopeptide transporter activity"/>
    <property type="evidence" value="ECO:0007669"/>
    <property type="project" value="TreeGrafter"/>
</dbReference>
<evidence type="ECO:0000313" key="12">
    <source>
        <dbReference type="EMBL" id="SHO51709.1"/>
    </source>
</evidence>
<gene>
    <name evidence="12" type="ORF">SAMN02745220_04182</name>
</gene>
<protein>
    <submittedName>
        <fullName evidence="12">ATP-binding cassette, subfamily B</fullName>
    </submittedName>
</protein>
<dbReference type="SUPFAM" id="SSF52540">
    <property type="entry name" value="P-loop containing nucleoside triphosphate hydrolases"/>
    <property type="match status" value="1"/>
</dbReference>
<evidence type="ECO:0000256" key="6">
    <source>
        <dbReference type="ARBA" id="ARBA00022840"/>
    </source>
</evidence>
<evidence type="ECO:0000256" key="3">
    <source>
        <dbReference type="ARBA" id="ARBA00022475"/>
    </source>
</evidence>
<feature type="transmembrane region" description="Helical" evidence="9">
    <location>
        <begin position="82"/>
        <end position="106"/>
    </location>
</feature>
<proteinExistence type="predicted"/>
<dbReference type="OrthoDB" id="9772049at2"/>
<dbReference type="PROSITE" id="PS50929">
    <property type="entry name" value="ABC_TM1F"/>
    <property type="match status" value="1"/>
</dbReference>
<dbReference type="PANTHER" id="PTHR43394:SF1">
    <property type="entry name" value="ATP-BINDING CASSETTE SUB-FAMILY B MEMBER 10, MITOCHONDRIAL"/>
    <property type="match status" value="1"/>
</dbReference>
<dbReference type="GO" id="GO:0005524">
    <property type="term" value="F:ATP binding"/>
    <property type="evidence" value="ECO:0007669"/>
    <property type="project" value="UniProtKB-KW"/>
</dbReference>
<dbReference type="CDD" id="cd03254">
    <property type="entry name" value="ABCC_Glucan_exporter_like"/>
    <property type="match status" value="1"/>
</dbReference>
<keyword evidence="13" id="KW-1185">Reference proteome</keyword>
<dbReference type="InterPro" id="IPR003593">
    <property type="entry name" value="AAA+_ATPase"/>
</dbReference>
<feature type="transmembrane region" description="Helical" evidence="9">
    <location>
        <begin position="261"/>
        <end position="283"/>
    </location>
</feature>
<reference evidence="12 13" key="1">
    <citation type="submission" date="2016-12" db="EMBL/GenBank/DDBJ databases">
        <authorList>
            <person name="Song W.-J."/>
            <person name="Kurnit D.M."/>
        </authorList>
    </citation>
    <scope>NUCLEOTIDE SEQUENCE [LARGE SCALE GENOMIC DNA]</scope>
    <source>
        <strain evidence="12 13">DSM 18488</strain>
    </source>
</reference>
<feature type="transmembrane region" description="Helical" evidence="9">
    <location>
        <begin position="182"/>
        <end position="202"/>
    </location>
</feature>
<dbReference type="Pfam" id="PF00005">
    <property type="entry name" value="ABC_tran"/>
    <property type="match status" value="1"/>
</dbReference>
<dbReference type="InterPro" id="IPR027417">
    <property type="entry name" value="P-loop_NTPase"/>
</dbReference>
<dbReference type="InterPro" id="IPR003439">
    <property type="entry name" value="ABC_transporter-like_ATP-bd"/>
</dbReference>
<evidence type="ECO:0000256" key="2">
    <source>
        <dbReference type="ARBA" id="ARBA00022448"/>
    </source>
</evidence>
<evidence type="ECO:0000256" key="4">
    <source>
        <dbReference type="ARBA" id="ARBA00022692"/>
    </source>
</evidence>
<dbReference type="CDD" id="cd18544">
    <property type="entry name" value="ABC_6TM_TmrA_like"/>
    <property type="match status" value="1"/>
</dbReference>
<keyword evidence="2" id="KW-0813">Transport</keyword>
<evidence type="ECO:0000313" key="13">
    <source>
        <dbReference type="Proteomes" id="UP000184603"/>
    </source>
</evidence>
<evidence type="ECO:0000259" key="10">
    <source>
        <dbReference type="PROSITE" id="PS50893"/>
    </source>
</evidence>
<dbReference type="Pfam" id="PF00664">
    <property type="entry name" value="ABC_membrane"/>
    <property type="match status" value="1"/>
</dbReference>
<feature type="domain" description="ABC transmembrane type-1" evidence="11">
    <location>
        <begin position="37"/>
        <end position="324"/>
    </location>
</feature>
<dbReference type="EMBL" id="FRFE01000028">
    <property type="protein sequence ID" value="SHO51709.1"/>
    <property type="molecule type" value="Genomic_DNA"/>
</dbReference>
<dbReference type="InterPro" id="IPR011527">
    <property type="entry name" value="ABC1_TM_dom"/>
</dbReference>
<dbReference type="Gene3D" id="1.20.1560.10">
    <property type="entry name" value="ABC transporter type 1, transmembrane domain"/>
    <property type="match status" value="1"/>
</dbReference>
<keyword evidence="5" id="KW-0547">Nucleotide-binding</keyword>
<evidence type="ECO:0000259" key="11">
    <source>
        <dbReference type="PROSITE" id="PS50929"/>
    </source>
</evidence>
<keyword evidence="4 9" id="KW-0812">Transmembrane</keyword>
<evidence type="ECO:0000256" key="7">
    <source>
        <dbReference type="ARBA" id="ARBA00022989"/>
    </source>
</evidence>
<comment type="subcellular location">
    <subcellularLocation>
        <location evidence="1">Cell membrane</location>
        <topology evidence="1">Multi-pass membrane protein</topology>
    </subcellularLocation>
</comment>
<name>A0A1M7YGL7_9BACT</name>
<dbReference type="STRING" id="1121416.SAMN02745220_04182"/>
<keyword evidence="7 9" id="KW-1133">Transmembrane helix</keyword>
<dbReference type="PROSITE" id="PS50893">
    <property type="entry name" value="ABC_TRANSPORTER_2"/>
    <property type="match status" value="1"/>
</dbReference>
<dbReference type="SUPFAM" id="SSF90123">
    <property type="entry name" value="ABC transporter transmembrane region"/>
    <property type="match status" value="1"/>
</dbReference>
<keyword evidence="6 12" id="KW-0067">ATP-binding</keyword>
<keyword evidence="8 9" id="KW-0472">Membrane</keyword>
<dbReference type="InterPro" id="IPR036640">
    <property type="entry name" value="ABC1_TM_sf"/>
</dbReference>